<sequence>MIIRNDSITLLLLQITLYHQQEMAHADPSLSLDQLLVEPIVDKYVLEKFTSHRMVQLQAPELVSLKIRSIKALISEIFTSTDISEPKNLISLANHYYSQRLYVLQKEQIPDLIKSMKEELKTPEA</sequence>
<comment type="caution">
    <text evidence="1">The sequence shown here is derived from an EMBL/GenBank/DDBJ whole genome shotgun (WGS) entry which is preliminary data.</text>
</comment>
<dbReference type="Proteomes" id="UP000031516">
    <property type="component" value="Unassembled WGS sequence"/>
</dbReference>
<protein>
    <submittedName>
        <fullName evidence="1">WGS project CCBQ000000000 data, contig 00106</fullName>
    </submittedName>
</protein>
<evidence type="ECO:0000313" key="2">
    <source>
        <dbReference type="Proteomes" id="UP000031516"/>
    </source>
</evidence>
<name>A0A0A8L814_9SACH</name>
<reference evidence="1 2" key="1">
    <citation type="submission" date="2014-03" db="EMBL/GenBank/DDBJ databases">
        <title>The genome of Kluyveromyces dobzhanskii.</title>
        <authorList>
            <person name="Nystedt B."/>
            <person name="Astrom S."/>
        </authorList>
    </citation>
    <scope>NUCLEOTIDE SEQUENCE [LARGE SCALE GENOMIC DNA]</scope>
    <source>
        <strain evidence="1 2">CBS 2104</strain>
    </source>
</reference>
<dbReference type="OrthoDB" id="4067990at2759"/>
<evidence type="ECO:0000313" key="1">
    <source>
        <dbReference type="EMBL" id="CDO94324.1"/>
    </source>
</evidence>
<accession>A0A0A8L814</accession>
<dbReference type="AlphaFoldDB" id="A0A0A8L814"/>
<gene>
    <name evidence="1" type="ORF">KLDO_g2594B</name>
</gene>
<organism evidence="1 2">
    <name type="scientific">Kluyveromyces dobzhanskii CBS 2104</name>
    <dbReference type="NCBI Taxonomy" id="1427455"/>
    <lineage>
        <taxon>Eukaryota</taxon>
        <taxon>Fungi</taxon>
        <taxon>Dikarya</taxon>
        <taxon>Ascomycota</taxon>
        <taxon>Saccharomycotina</taxon>
        <taxon>Saccharomycetes</taxon>
        <taxon>Saccharomycetales</taxon>
        <taxon>Saccharomycetaceae</taxon>
        <taxon>Kluyveromyces</taxon>
    </lineage>
</organism>
<keyword evidence="2" id="KW-1185">Reference proteome</keyword>
<proteinExistence type="predicted"/>
<dbReference type="InterPro" id="IPR020195">
    <property type="entry name" value="SWR1_Swc7"/>
</dbReference>
<dbReference type="Pfam" id="PF17330">
    <property type="entry name" value="SWC7"/>
    <property type="match status" value="1"/>
</dbReference>
<dbReference type="EMBL" id="CCBQ010000037">
    <property type="protein sequence ID" value="CDO94324.1"/>
    <property type="molecule type" value="Genomic_DNA"/>
</dbReference>